<keyword evidence="4" id="KW-0547">Nucleotide-binding</keyword>
<keyword evidence="8" id="KW-1185">Reference proteome</keyword>
<dbReference type="Pfam" id="PF01934">
    <property type="entry name" value="HepT-like"/>
    <property type="match status" value="1"/>
</dbReference>
<dbReference type="EMBL" id="JABSNO010000007">
    <property type="protein sequence ID" value="NRS92177.1"/>
    <property type="molecule type" value="Genomic_DNA"/>
</dbReference>
<keyword evidence="2" id="KW-1277">Toxin-antitoxin system</keyword>
<dbReference type="GO" id="GO:0000166">
    <property type="term" value="F:nucleotide binding"/>
    <property type="evidence" value="ECO:0007669"/>
    <property type="project" value="UniProtKB-KW"/>
</dbReference>
<keyword evidence="3" id="KW-0540">Nuclease</keyword>
<dbReference type="GO" id="GO:0110001">
    <property type="term" value="C:toxin-antitoxin complex"/>
    <property type="evidence" value="ECO:0007669"/>
    <property type="project" value="InterPro"/>
</dbReference>
<keyword evidence="1" id="KW-0597">Phosphoprotein</keyword>
<comment type="caution">
    <text evidence="7">The sequence shown here is derived from an EMBL/GenBank/DDBJ whole genome shotgun (WGS) entry which is preliminary data.</text>
</comment>
<proteinExistence type="inferred from homology"/>
<sequence length="114" mass="13671">MDNKINACLEDIVRSIDEIFDFLPTERNFFNYQKDLKTKKAVERNIEIIGEAISRLKRYHITNFEIKNAQKIIGTRNRIAHEYDNISDEVIWTIIIRELPELKKEVLELQNKFF</sequence>
<evidence type="ECO:0000256" key="4">
    <source>
        <dbReference type="ARBA" id="ARBA00022741"/>
    </source>
</evidence>
<dbReference type="PANTHER" id="PTHR34139:SF1">
    <property type="entry name" value="RNASE MJ1380-RELATED"/>
    <property type="match status" value="1"/>
</dbReference>
<dbReference type="PANTHER" id="PTHR34139">
    <property type="entry name" value="UPF0331 PROTEIN MJ0127"/>
    <property type="match status" value="1"/>
</dbReference>
<dbReference type="RefSeq" id="WP_173778792.1">
    <property type="nucleotide sequence ID" value="NZ_JABSNO010000007.1"/>
</dbReference>
<evidence type="ECO:0000313" key="7">
    <source>
        <dbReference type="EMBL" id="NRS92177.1"/>
    </source>
</evidence>
<dbReference type="InterPro" id="IPR037038">
    <property type="entry name" value="HepT-like_sf"/>
</dbReference>
<reference evidence="7" key="1">
    <citation type="submission" date="2020-05" db="EMBL/GenBank/DDBJ databases">
        <title>Genomic Encyclopedia of Type Strains, Phase IV (KMG-V): Genome sequencing to study the core and pangenomes of soil and plant-associated prokaryotes.</title>
        <authorList>
            <person name="Whitman W."/>
        </authorList>
    </citation>
    <scope>NUCLEOTIDE SEQUENCE</scope>
    <source>
        <strain evidence="7">16F</strain>
    </source>
</reference>
<keyword evidence="5" id="KW-0378">Hydrolase</keyword>
<protein>
    <submittedName>
        <fullName evidence="7">Uncharacterized protein with HEPN domain</fullName>
    </submittedName>
</protein>
<dbReference type="GO" id="GO:0004540">
    <property type="term" value="F:RNA nuclease activity"/>
    <property type="evidence" value="ECO:0007669"/>
    <property type="project" value="InterPro"/>
</dbReference>
<dbReference type="InterPro" id="IPR008201">
    <property type="entry name" value="HepT-like"/>
</dbReference>
<organism evidence="7 8">
    <name type="scientific">Frigoriflavimonas asaccharolytica</name>
    <dbReference type="NCBI Taxonomy" id="2735899"/>
    <lineage>
        <taxon>Bacteria</taxon>
        <taxon>Pseudomonadati</taxon>
        <taxon>Bacteroidota</taxon>
        <taxon>Flavobacteriia</taxon>
        <taxon>Flavobacteriales</taxon>
        <taxon>Weeksellaceae</taxon>
        <taxon>Frigoriflavimonas</taxon>
    </lineage>
</organism>
<dbReference type="Proteomes" id="UP000610746">
    <property type="component" value="Unassembled WGS sequence"/>
</dbReference>
<evidence type="ECO:0000256" key="1">
    <source>
        <dbReference type="ARBA" id="ARBA00022553"/>
    </source>
</evidence>
<dbReference type="AlphaFoldDB" id="A0A8J8K8P9"/>
<gene>
    <name evidence="7" type="ORF">HNQ03_001245</name>
</gene>
<dbReference type="Gene3D" id="1.20.120.580">
    <property type="entry name" value="bsu32300-like"/>
    <property type="match status" value="1"/>
</dbReference>
<accession>A0A8J8K8P9</accession>
<name>A0A8J8K8P9_9FLAO</name>
<dbReference type="InterPro" id="IPR051813">
    <property type="entry name" value="HepT_RNase_toxin"/>
</dbReference>
<evidence type="ECO:0000256" key="6">
    <source>
        <dbReference type="ARBA" id="ARBA00024207"/>
    </source>
</evidence>
<dbReference type="GO" id="GO:0016787">
    <property type="term" value="F:hydrolase activity"/>
    <property type="evidence" value="ECO:0007669"/>
    <property type="project" value="UniProtKB-KW"/>
</dbReference>
<evidence type="ECO:0000256" key="3">
    <source>
        <dbReference type="ARBA" id="ARBA00022722"/>
    </source>
</evidence>
<evidence type="ECO:0000256" key="5">
    <source>
        <dbReference type="ARBA" id="ARBA00022801"/>
    </source>
</evidence>
<evidence type="ECO:0000256" key="2">
    <source>
        <dbReference type="ARBA" id="ARBA00022649"/>
    </source>
</evidence>
<comment type="similarity">
    <text evidence="6">Belongs to the HepT RNase toxin family.</text>
</comment>
<evidence type="ECO:0000313" key="8">
    <source>
        <dbReference type="Proteomes" id="UP000610746"/>
    </source>
</evidence>